<organism evidence="4 5">
    <name type="scientific">Phialocephala subalpina</name>
    <dbReference type="NCBI Taxonomy" id="576137"/>
    <lineage>
        <taxon>Eukaryota</taxon>
        <taxon>Fungi</taxon>
        <taxon>Dikarya</taxon>
        <taxon>Ascomycota</taxon>
        <taxon>Pezizomycotina</taxon>
        <taxon>Leotiomycetes</taxon>
        <taxon>Helotiales</taxon>
        <taxon>Mollisiaceae</taxon>
        <taxon>Phialocephala</taxon>
        <taxon>Phialocephala fortinii species complex</taxon>
    </lineage>
</organism>
<feature type="transmembrane region" description="Helical" evidence="2">
    <location>
        <begin position="378"/>
        <end position="398"/>
    </location>
</feature>
<dbReference type="PANTHER" id="PTHR34814:SF2">
    <property type="entry name" value="DUF3533 DOMAIN-CONTAINING PROTEIN"/>
    <property type="match status" value="1"/>
</dbReference>
<protein>
    <recommendedName>
        <fullName evidence="3">DUF3533 domain-containing protein</fullName>
    </recommendedName>
</protein>
<sequence length="464" mass="51337">MERFGWRDPFWNGKRKPFVIATVMSGLLLILLFLGNLSYLYGSIYRDGSRVKGLNILAVNYDGGVIGQSLEAAYSSLRGDSFPTLHFQPATQYPTIDDVRNAVCKGDYWAAIIAQDGSSTRLAAALTGTETTTYNASNTLTYVYNGARYPTVQSGYIVANMETLIGTAGGVYDSINGTYAASTVDTSNANAVRALLNPITSSDIDIMPTNQGDRVLYNTVTMVLPIIQQFFFLMAVNGISNQFGIYGHLKTARVGTIRFLMAFIYTFLASLTVIGYIWAFRESWGINGNQFVLSWMVIWLYMHVNFLVLDTVTAFIPISFLTFFVLTWVILNITSTLFPFELSPGFYRWGYVLPAHNAITILFQIWSGGCNNQLSRALPVLFGWEVFGLAAGVMGVFYRNRQARKAVLKENGISEDGKTESGADTLRGSVYSTDNEKPSGPPGLPMPFANAVYERPKMRRRGTA</sequence>
<feature type="transmembrane region" description="Helical" evidence="2">
    <location>
        <begin position="259"/>
        <end position="279"/>
    </location>
</feature>
<keyword evidence="2" id="KW-0812">Transmembrane</keyword>
<evidence type="ECO:0000313" key="4">
    <source>
        <dbReference type="EMBL" id="CZR67496.1"/>
    </source>
</evidence>
<dbReference type="Pfam" id="PF12051">
    <property type="entry name" value="DUF3533"/>
    <property type="match status" value="1"/>
</dbReference>
<dbReference type="OrthoDB" id="2140105at2759"/>
<dbReference type="STRING" id="576137.A0A1L7XR22"/>
<proteinExistence type="predicted"/>
<keyword evidence="2" id="KW-1133">Transmembrane helix</keyword>
<feature type="transmembrane region" description="Helical" evidence="2">
    <location>
        <begin position="20"/>
        <end position="42"/>
    </location>
</feature>
<evidence type="ECO:0000256" key="1">
    <source>
        <dbReference type="SAM" id="MobiDB-lite"/>
    </source>
</evidence>
<feature type="domain" description="DUF3533" evidence="3">
    <location>
        <begin position="26"/>
        <end position="388"/>
    </location>
</feature>
<dbReference type="InterPro" id="IPR022703">
    <property type="entry name" value="DUF3533"/>
</dbReference>
<evidence type="ECO:0000313" key="5">
    <source>
        <dbReference type="Proteomes" id="UP000184330"/>
    </source>
</evidence>
<keyword evidence="2" id="KW-0472">Membrane</keyword>
<dbReference type="InterPro" id="IPR053001">
    <property type="entry name" value="MNNG_permease-like"/>
</dbReference>
<accession>A0A1L7XR22</accession>
<name>A0A1L7XR22_9HELO</name>
<dbReference type="Proteomes" id="UP000184330">
    <property type="component" value="Unassembled WGS sequence"/>
</dbReference>
<dbReference type="EMBL" id="FJOG01000044">
    <property type="protein sequence ID" value="CZR67496.1"/>
    <property type="molecule type" value="Genomic_DNA"/>
</dbReference>
<evidence type="ECO:0000256" key="2">
    <source>
        <dbReference type="SAM" id="Phobius"/>
    </source>
</evidence>
<feature type="transmembrane region" description="Helical" evidence="2">
    <location>
        <begin position="215"/>
        <end position="239"/>
    </location>
</feature>
<dbReference type="PANTHER" id="PTHR34814">
    <property type="entry name" value="NITROSOGUANIDINE RESISTANCE PROTEIN SNG1"/>
    <property type="match status" value="1"/>
</dbReference>
<gene>
    <name evidence="4" type="ORF">PAC_17395</name>
</gene>
<keyword evidence="5" id="KW-1185">Reference proteome</keyword>
<feature type="transmembrane region" description="Helical" evidence="2">
    <location>
        <begin position="314"/>
        <end position="334"/>
    </location>
</feature>
<feature type="transmembrane region" description="Helical" evidence="2">
    <location>
        <begin position="346"/>
        <end position="366"/>
    </location>
</feature>
<reference evidence="4 5" key="1">
    <citation type="submission" date="2016-03" db="EMBL/GenBank/DDBJ databases">
        <authorList>
            <person name="Ploux O."/>
        </authorList>
    </citation>
    <scope>NUCLEOTIDE SEQUENCE [LARGE SCALE GENOMIC DNA]</scope>
    <source>
        <strain evidence="4 5">UAMH 11012</strain>
    </source>
</reference>
<dbReference type="GO" id="GO:0016020">
    <property type="term" value="C:membrane"/>
    <property type="evidence" value="ECO:0007669"/>
    <property type="project" value="TreeGrafter"/>
</dbReference>
<feature type="transmembrane region" description="Helical" evidence="2">
    <location>
        <begin position="291"/>
        <end position="308"/>
    </location>
</feature>
<feature type="region of interest" description="Disordered" evidence="1">
    <location>
        <begin position="414"/>
        <end position="464"/>
    </location>
</feature>
<evidence type="ECO:0000259" key="3">
    <source>
        <dbReference type="Pfam" id="PF12051"/>
    </source>
</evidence>
<dbReference type="AlphaFoldDB" id="A0A1L7XR22"/>